<feature type="transmembrane region" description="Helical" evidence="1">
    <location>
        <begin position="97"/>
        <end position="116"/>
    </location>
</feature>
<dbReference type="EMBL" id="JAUSUP010000001">
    <property type="protein sequence ID" value="MDQ0350354.1"/>
    <property type="molecule type" value="Genomic_DNA"/>
</dbReference>
<keyword evidence="3" id="KW-1185">Reference proteome</keyword>
<keyword evidence="1" id="KW-0812">Transmembrane</keyword>
<feature type="transmembrane region" description="Helical" evidence="1">
    <location>
        <begin position="49"/>
        <end position="68"/>
    </location>
</feature>
<proteinExistence type="predicted"/>
<keyword evidence="1" id="KW-1133">Transmembrane helix</keyword>
<feature type="transmembrane region" description="Helical" evidence="1">
    <location>
        <begin position="12"/>
        <end position="29"/>
    </location>
</feature>
<protein>
    <submittedName>
        <fullName evidence="2">Uncharacterized protein</fullName>
    </submittedName>
</protein>
<evidence type="ECO:0000256" key="1">
    <source>
        <dbReference type="SAM" id="Phobius"/>
    </source>
</evidence>
<gene>
    <name evidence="2" type="ORF">J2R98_000157</name>
</gene>
<organism evidence="2 3">
    <name type="scientific">Alkalibacillus filiformis</name>
    <dbReference type="NCBI Taxonomy" id="200990"/>
    <lineage>
        <taxon>Bacteria</taxon>
        <taxon>Bacillati</taxon>
        <taxon>Bacillota</taxon>
        <taxon>Bacilli</taxon>
        <taxon>Bacillales</taxon>
        <taxon>Bacillaceae</taxon>
        <taxon>Alkalibacillus</taxon>
    </lineage>
</organism>
<reference evidence="2 3" key="1">
    <citation type="submission" date="2023-07" db="EMBL/GenBank/DDBJ databases">
        <title>Genomic Encyclopedia of Type Strains, Phase IV (KMG-IV): sequencing the most valuable type-strain genomes for metagenomic binning, comparative biology and taxonomic classification.</title>
        <authorList>
            <person name="Goeker M."/>
        </authorList>
    </citation>
    <scope>NUCLEOTIDE SEQUENCE [LARGE SCALE GENOMIC DNA]</scope>
    <source>
        <strain evidence="2 3">DSM 15448</strain>
    </source>
</reference>
<keyword evidence="1" id="KW-0472">Membrane</keyword>
<sequence>MFSKLMQIVKWSIIILVIMSVGYGGTFFFEKASFLTISYKEKDELIKTIWTIQATVVTFGIALLALIVGSNREKRYGINVLEFYFVKIRPIFNRYEVIILLISLVFLNYFFVAFNYLFGTLFIFFISICCVIDILFKILTLVRMDEKGLRNIENFILQRCVEYIQKEENK</sequence>
<evidence type="ECO:0000313" key="3">
    <source>
        <dbReference type="Proteomes" id="UP001236723"/>
    </source>
</evidence>
<accession>A0ABU0DPI9</accession>
<comment type="caution">
    <text evidence="2">The sequence shown here is derived from an EMBL/GenBank/DDBJ whole genome shotgun (WGS) entry which is preliminary data.</text>
</comment>
<dbReference type="RefSeq" id="WP_307065126.1">
    <property type="nucleotide sequence ID" value="NZ_JAUSUP010000001.1"/>
</dbReference>
<evidence type="ECO:0000313" key="2">
    <source>
        <dbReference type="EMBL" id="MDQ0350354.1"/>
    </source>
</evidence>
<dbReference type="Proteomes" id="UP001236723">
    <property type="component" value="Unassembled WGS sequence"/>
</dbReference>
<name>A0ABU0DPI9_9BACI</name>
<feature type="transmembrane region" description="Helical" evidence="1">
    <location>
        <begin position="122"/>
        <end position="142"/>
    </location>
</feature>